<keyword evidence="2 5" id="KW-0812">Transmembrane</keyword>
<organism evidence="8 9">
    <name type="scientific">Sporolactobacillus spathodeae</name>
    <dbReference type="NCBI Taxonomy" id="1465502"/>
    <lineage>
        <taxon>Bacteria</taxon>
        <taxon>Bacillati</taxon>
        <taxon>Bacillota</taxon>
        <taxon>Bacilli</taxon>
        <taxon>Bacillales</taxon>
        <taxon>Sporolactobacillaceae</taxon>
        <taxon>Sporolactobacillus</taxon>
    </lineage>
</organism>
<feature type="transmembrane region" description="Helical" evidence="5">
    <location>
        <begin position="216"/>
        <end position="235"/>
    </location>
</feature>
<feature type="transmembrane region" description="Helical" evidence="5">
    <location>
        <begin position="48"/>
        <end position="71"/>
    </location>
</feature>
<evidence type="ECO:0000256" key="5">
    <source>
        <dbReference type="RuleBase" id="RU361157"/>
    </source>
</evidence>
<evidence type="ECO:0000259" key="7">
    <source>
        <dbReference type="PROSITE" id="PS51012"/>
    </source>
</evidence>
<feature type="transmembrane region" description="Helical" evidence="5">
    <location>
        <begin position="190"/>
        <end position="210"/>
    </location>
</feature>
<evidence type="ECO:0000256" key="4">
    <source>
        <dbReference type="ARBA" id="ARBA00023136"/>
    </source>
</evidence>
<name>A0ABS2QBT0_9BACL</name>
<feature type="transmembrane region" description="Helical" evidence="5">
    <location>
        <begin position="157"/>
        <end position="178"/>
    </location>
</feature>
<sequence length="273" mass="29904">MESVHFSSDKLQKTLQTENRPGSPGKLAVSLTFARRALLKIRYQPEQLLDVTFFPVLMTLMFTYLFGGALAGSTSQYLQFLIPGILVQTVIFTTVFTGVSLNTDIAKGVNDRIRSMPVWSPAPLVGGLLADAVRYAMASVVVLIIGLVLGFRPTTDIIAIAAAIVLVLVFAFSLSWVFTTIGLVMRTSAATMGISMTLLLPFTFVSNILVNPVTMPSWLCALVTINPVSLLTTAVRELMHNQFDWAAISWVFVASACFIAVFAPITMRLYRRK</sequence>
<feature type="transmembrane region" description="Helical" evidence="5">
    <location>
        <begin position="122"/>
        <end position="151"/>
    </location>
</feature>
<keyword evidence="4 5" id="KW-0472">Membrane</keyword>
<proteinExistence type="inferred from homology"/>
<dbReference type="PROSITE" id="PS51012">
    <property type="entry name" value="ABC_TM2"/>
    <property type="match status" value="1"/>
</dbReference>
<comment type="caution">
    <text evidence="8">The sequence shown here is derived from an EMBL/GenBank/DDBJ whole genome shotgun (WGS) entry which is preliminary data.</text>
</comment>
<feature type="domain" description="ABC transmembrane type-2" evidence="7">
    <location>
        <begin position="46"/>
        <end position="273"/>
    </location>
</feature>
<dbReference type="InterPro" id="IPR000412">
    <property type="entry name" value="ABC_2_transport"/>
</dbReference>
<dbReference type="PANTHER" id="PTHR43229:SF2">
    <property type="entry name" value="NODULATION PROTEIN J"/>
    <property type="match status" value="1"/>
</dbReference>
<dbReference type="InterPro" id="IPR047817">
    <property type="entry name" value="ABC2_TM_bact-type"/>
</dbReference>
<evidence type="ECO:0000256" key="3">
    <source>
        <dbReference type="ARBA" id="ARBA00022989"/>
    </source>
</evidence>
<feature type="transmembrane region" description="Helical" evidence="5">
    <location>
        <begin position="77"/>
        <end position="101"/>
    </location>
</feature>
<dbReference type="RefSeq" id="WP_205007171.1">
    <property type="nucleotide sequence ID" value="NZ_CBCRXA010000027.1"/>
</dbReference>
<dbReference type="InterPro" id="IPR013525">
    <property type="entry name" value="ABC2_TM"/>
</dbReference>
<dbReference type="PIRSF" id="PIRSF006648">
    <property type="entry name" value="DrrB"/>
    <property type="match status" value="1"/>
</dbReference>
<reference evidence="8 9" key="1">
    <citation type="submission" date="2021-01" db="EMBL/GenBank/DDBJ databases">
        <title>Genomic Encyclopedia of Type Strains, Phase IV (KMG-IV): sequencing the most valuable type-strain genomes for metagenomic binning, comparative biology and taxonomic classification.</title>
        <authorList>
            <person name="Goeker M."/>
        </authorList>
    </citation>
    <scope>NUCLEOTIDE SEQUENCE [LARGE SCALE GENOMIC DNA]</scope>
    <source>
        <strain evidence="8 9">DSM 100968</strain>
    </source>
</reference>
<dbReference type="PANTHER" id="PTHR43229">
    <property type="entry name" value="NODULATION PROTEIN J"/>
    <property type="match status" value="1"/>
</dbReference>
<dbReference type="Pfam" id="PF01061">
    <property type="entry name" value="ABC2_membrane"/>
    <property type="match status" value="1"/>
</dbReference>
<evidence type="ECO:0000256" key="6">
    <source>
        <dbReference type="SAM" id="MobiDB-lite"/>
    </source>
</evidence>
<evidence type="ECO:0000313" key="8">
    <source>
        <dbReference type="EMBL" id="MBM7658614.1"/>
    </source>
</evidence>
<comment type="subcellular location">
    <subcellularLocation>
        <location evidence="5">Cell membrane</location>
        <topology evidence="5">Multi-pass membrane protein</topology>
    </subcellularLocation>
    <subcellularLocation>
        <location evidence="1">Membrane</location>
        <topology evidence="1">Multi-pass membrane protein</topology>
    </subcellularLocation>
</comment>
<gene>
    <name evidence="8" type="ORF">JOC27_002076</name>
</gene>
<feature type="region of interest" description="Disordered" evidence="6">
    <location>
        <begin position="1"/>
        <end position="26"/>
    </location>
</feature>
<keyword evidence="5" id="KW-0813">Transport</keyword>
<protein>
    <recommendedName>
        <fullName evidence="5">Transport permease protein</fullName>
    </recommendedName>
</protein>
<evidence type="ECO:0000313" key="9">
    <source>
        <dbReference type="Proteomes" id="UP000823201"/>
    </source>
</evidence>
<feature type="transmembrane region" description="Helical" evidence="5">
    <location>
        <begin position="247"/>
        <end position="270"/>
    </location>
</feature>
<accession>A0ABS2QBT0</accession>
<keyword evidence="5" id="KW-1003">Cell membrane</keyword>
<dbReference type="InterPro" id="IPR051784">
    <property type="entry name" value="Nod_factor_ABC_transporter"/>
</dbReference>
<keyword evidence="9" id="KW-1185">Reference proteome</keyword>
<dbReference type="EMBL" id="JAFBEV010000020">
    <property type="protein sequence ID" value="MBM7658614.1"/>
    <property type="molecule type" value="Genomic_DNA"/>
</dbReference>
<keyword evidence="3 5" id="KW-1133">Transmembrane helix</keyword>
<evidence type="ECO:0000256" key="1">
    <source>
        <dbReference type="ARBA" id="ARBA00004141"/>
    </source>
</evidence>
<evidence type="ECO:0000256" key="2">
    <source>
        <dbReference type="ARBA" id="ARBA00022692"/>
    </source>
</evidence>
<comment type="similarity">
    <text evidence="5">Belongs to the ABC-2 integral membrane protein family.</text>
</comment>
<dbReference type="Proteomes" id="UP000823201">
    <property type="component" value="Unassembled WGS sequence"/>
</dbReference>